<gene>
    <name evidence="3" type="ORF">BDV96DRAFT_600906</name>
</gene>
<dbReference type="Gene3D" id="1.10.510.10">
    <property type="entry name" value="Transferase(Phosphotransferase) domain 1"/>
    <property type="match status" value="1"/>
</dbReference>
<dbReference type="PANTHER" id="PTHR34706:SF1">
    <property type="entry name" value="VWFA DOMAIN-CONTAINING PROTEIN"/>
    <property type="match status" value="1"/>
</dbReference>
<feature type="domain" description="Protein kinase" evidence="2">
    <location>
        <begin position="159"/>
        <end position="512"/>
    </location>
</feature>
<evidence type="ECO:0000256" key="1">
    <source>
        <dbReference type="SAM" id="MobiDB-lite"/>
    </source>
</evidence>
<dbReference type="Pfam" id="PF00069">
    <property type="entry name" value="Pkinase"/>
    <property type="match status" value="1"/>
</dbReference>
<dbReference type="SUPFAM" id="SSF56112">
    <property type="entry name" value="Protein kinase-like (PK-like)"/>
    <property type="match status" value="1"/>
</dbReference>
<dbReference type="PANTHER" id="PTHR34706">
    <property type="entry name" value="SLR1338 PROTEIN"/>
    <property type="match status" value="1"/>
</dbReference>
<dbReference type="AlphaFoldDB" id="A0A6A5Z484"/>
<dbReference type="GO" id="GO:0004672">
    <property type="term" value="F:protein kinase activity"/>
    <property type="evidence" value="ECO:0007669"/>
    <property type="project" value="InterPro"/>
</dbReference>
<sequence length="990" mass="113118">MEQFKEKLKEYKVAVCDGGRPYIRTDPLIEWMRATEPRHGSSNADRLLLEAYNVKGWSSFLPISTSKICDGGHDRCAIVFSILLEIGLAHMIHDVQKRGIIDQFVPMSLADLKSKFSDIDPSNGIRLAELFDRAQWKFRPVMMTWDMDREYQEQHYLPFCRKTEIGKGGQARVFQIAVQEDYVDNDLRKRLSKTGITTYPDEVFGPCFQFALKTFEEGNITYFKDEKKAFDALKSNKGMIQYLGSFGHKEIRPPKDPAGGRTETIVPLKHILLEYGEFDLYKIFQYRLPPVIASEIQNFWTSLIEIADALKGIHQIKTKNGTYSGWHNDIKPGNIIVVNEKYKLADPGFAKFQKKLEDDKGEDPIPKILATGGTDSYSAPEYYARFRTPHAEVTQSVDIWSMGCVLSMAATWVVLGYQGIYQYNLLRQKAIQGIVERSSSDPKQRDIDPGDFFHNGKDILPEVKQWHQYLRSAARQTDQITTKILDLVEKYLLVANKRMTAERLYERLQKLLQDNKPNDIPVELEDLMGFLCEIDEEAISSPEGFQQQQITTQATAQMLRSHTKGNKLQVPPLLKTASRYEALAKITASRSPRLEARHSPKHTDVNGFFDYTAHPQGNGSQVATNPYLPTEHTPPPLPPKRISTFRLQNENTPAPQNVIQAREEFRDTAWYKKTKDNVLQAHFDNRDIIFLVDNAPSMEAHWDEATYLLETLVMKAKPYDDDGMELFFTLSPRAYAKGKDAGMFREKMREQRPRKGTGMSTDMVVPIDRIFKRYFDKLDEYDERKRKGKKPKEERKEALTLIVLTDGVWAAMQHSDDVFNYMKTILLKELERRKILRFTDRPVSIEFVQFGNNDDATERLRALDDDMEFGGYKDIIDTEMFSVNGDVRKMLIGSFVASFDRLDTVQISPPVHQSTFASLPPSGALPSRPQSMYSVYNHAQTGRVGDLPPIAELAGQGQNRTPTNSTGSSAPYQTPPERPPNRSSWLGGLR</sequence>
<keyword evidence="3" id="KW-0808">Transferase</keyword>
<evidence type="ECO:0000313" key="3">
    <source>
        <dbReference type="EMBL" id="KAF2114185.1"/>
    </source>
</evidence>
<dbReference type="EMBL" id="ML977326">
    <property type="protein sequence ID" value="KAF2114185.1"/>
    <property type="molecule type" value="Genomic_DNA"/>
</dbReference>
<reference evidence="3" key="1">
    <citation type="journal article" date="2020" name="Stud. Mycol.">
        <title>101 Dothideomycetes genomes: a test case for predicting lifestyles and emergence of pathogens.</title>
        <authorList>
            <person name="Haridas S."/>
            <person name="Albert R."/>
            <person name="Binder M."/>
            <person name="Bloem J."/>
            <person name="Labutti K."/>
            <person name="Salamov A."/>
            <person name="Andreopoulos B."/>
            <person name="Baker S."/>
            <person name="Barry K."/>
            <person name="Bills G."/>
            <person name="Bluhm B."/>
            <person name="Cannon C."/>
            <person name="Castanera R."/>
            <person name="Culley D."/>
            <person name="Daum C."/>
            <person name="Ezra D."/>
            <person name="Gonzalez J."/>
            <person name="Henrissat B."/>
            <person name="Kuo A."/>
            <person name="Liang C."/>
            <person name="Lipzen A."/>
            <person name="Lutzoni F."/>
            <person name="Magnuson J."/>
            <person name="Mondo S."/>
            <person name="Nolan M."/>
            <person name="Ohm R."/>
            <person name="Pangilinan J."/>
            <person name="Park H.-J."/>
            <person name="Ramirez L."/>
            <person name="Alfaro M."/>
            <person name="Sun H."/>
            <person name="Tritt A."/>
            <person name="Yoshinaga Y."/>
            <person name="Zwiers L.-H."/>
            <person name="Turgeon B."/>
            <person name="Goodwin S."/>
            <person name="Spatafora J."/>
            <person name="Crous P."/>
            <person name="Grigoriev I."/>
        </authorList>
    </citation>
    <scope>NUCLEOTIDE SEQUENCE</scope>
    <source>
        <strain evidence="3">CBS 627.86</strain>
    </source>
</reference>
<evidence type="ECO:0000313" key="4">
    <source>
        <dbReference type="Proteomes" id="UP000799770"/>
    </source>
</evidence>
<proteinExistence type="predicted"/>
<accession>A0A6A5Z484</accession>
<feature type="region of interest" description="Disordered" evidence="1">
    <location>
        <begin position="944"/>
        <end position="990"/>
    </location>
</feature>
<name>A0A6A5Z484_9PLEO</name>
<keyword evidence="3" id="KW-0418">Kinase</keyword>
<dbReference type="SMART" id="SM00220">
    <property type="entry name" value="S_TKc"/>
    <property type="match status" value="1"/>
</dbReference>
<organism evidence="3 4">
    <name type="scientific">Lophiotrema nucula</name>
    <dbReference type="NCBI Taxonomy" id="690887"/>
    <lineage>
        <taxon>Eukaryota</taxon>
        <taxon>Fungi</taxon>
        <taxon>Dikarya</taxon>
        <taxon>Ascomycota</taxon>
        <taxon>Pezizomycotina</taxon>
        <taxon>Dothideomycetes</taxon>
        <taxon>Pleosporomycetidae</taxon>
        <taxon>Pleosporales</taxon>
        <taxon>Lophiotremataceae</taxon>
        <taxon>Lophiotrema</taxon>
    </lineage>
</organism>
<feature type="compositionally biased region" description="Polar residues" evidence="1">
    <location>
        <begin position="956"/>
        <end position="972"/>
    </location>
</feature>
<dbReference type="InterPro" id="IPR011009">
    <property type="entry name" value="Kinase-like_dom_sf"/>
</dbReference>
<keyword evidence="4" id="KW-1185">Reference proteome</keyword>
<dbReference type="InterPro" id="IPR000719">
    <property type="entry name" value="Prot_kinase_dom"/>
</dbReference>
<dbReference type="GO" id="GO:0005524">
    <property type="term" value="F:ATP binding"/>
    <property type="evidence" value="ECO:0007669"/>
    <property type="project" value="InterPro"/>
</dbReference>
<dbReference type="Proteomes" id="UP000799770">
    <property type="component" value="Unassembled WGS sequence"/>
</dbReference>
<protein>
    <submittedName>
        <fullName evidence="3">Kinase-like domain-containing protein</fullName>
    </submittedName>
</protein>
<dbReference type="PROSITE" id="PS50011">
    <property type="entry name" value="PROTEIN_KINASE_DOM"/>
    <property type="match status" value="1"/>
</dbReference>
<dbReference type="OrthoDB" id="9992527at2759"/>
<evidence type="ECO:0000259" key="2">
    <source>
        <dbReference type="PROSITE" id="PS50011"/>
    </source>
</evidence>